<organism evidence="3 4">
    <name type="scientific">Aliarcobacter butzleri L348</name>
    <dbReference type="NCBI Taxonomy" id="1447256"/>
    <lineage>
        <taxon>Bacteria</taxon>
        <taxon>Pseudomonadati</taxon>
        <taxon>Campylobacterota</taxon>
        <taxon>Epsilonproteobacteria</taxon>
        <taxon>Campylobacterales</taxon>
        <taxon>Arcobacteraceae</taxon>
        <taxon>Aliarcobacter</taxon>
    </lineage>
</organism>
<sequence length="389" mass="44622">MKEFDYVVVGAGIAGCSVVHFLKKYSNSILLIDKNEDVAYGASGAAGAFLSPLLGKPNDFKDLVTKALNFSIDYYKKNFSEELQNFGTCRIPKNEEDEKKFQSYIPYMDFEFEKFENGYFFPIGSVINSYGICKKLTNNIEKLFNYEVKKIEQIEKDWFINDEIKAKNLFLATGADISLVNEYYFDIRAVWGQKIDVLTSTKVEINYHKECSLSKSKELRNDKYLVSIGATHNRFTQDMSETSYNLKLANINKLEHNIKTKEIIESDIKKLLKKANDIKILENVEVVDVKIGARASSIDYFPMVGRLVDSKNSIKKYPHIKNGTHIKDENLIMFENLYTLNGVGGRGFVLSLYLANCLVENVVNQKSLDKNITNYRLFSRWAKKQKETV</sequence>
<dbReference type="Proteomes" id="UP000035514">
    <property type="component" value="Unassembled WGS sequence"/>
</dbReference>
<reference evidence="3 4" key="1">
    <citation type="submission" date="2014-01" db="EMBL/GenBank/DDBJ databases">
        <title>Development of a Comparative Genomic Fingerprinting Assay for High Resolution Genotyping of Arcobacter butzleri.</title>
        <authorList>
            <person name="Webb A.L."/>
            <person name="Inglis G.D."/>
            <person name="Kruczkiewicz P."/>
            <person name="Selinger L.B."/>
            <person name="Taboada E.N."/>
        </authorList>
    </citation>
    <scope>NUCLEOTIDE SEQUENCE [LARGE SCALE GENOMIC DNA]</scope>
    <source>
        <strain evidence="3 4">L348</strain>
    </source>
</reference>
<dbReference type="RefSeq" id="WP_046997418.1">
    <property type="nucleotide sequence ID" value="NZ_JAIQ01000172.1"/>
</dbReference>
<dbReference type="PROSITE" id="PS51257">
    <property type="entry name" value="PROKAR_LIPOPROTEIN"/>
    <property type="match status" value="1"/>
</dbReference>
<gene>
    <name evidence="3" type="ORF">AA20_12175</name>
</gene>
<dbReference type="GO" id="GO:0005737">
    <property type="term" value="C:cytoplasm"/>
    <property type="evidence" value="ECO:0007669"/>
    <property type="project" value="TreeGrafter"/>
</dbReference>
<dbReference type="AlphaFoldDB" id="A0A0G9JW26"/>
<dbReference type="PANTHER" id="PTHR13847">
    <property type="entry name" value="SARCOSINE DEHYDROGENASE-RELATED"/>
    <property type="match status" value="1"/>
</dbReference>
<proteinExistence type="predicted"/>
<evidence type="ECO:0000313" key="4">
    <source>
        <dbReference type="Proteomes" id="UP000035514"/>
    </source>
</evidence>
<comment type="caution">
    <text evidence="3">The sequence shown here is derived from an EMBL/GenBank/DDBJ whole genome shotgun (WGS) entry which is preliminary data.</text>
</comment>
<protein>
    <submittedName>
        <fullName evidence="3">D-amino acid oxidase</fullName>
    </submittedName>
</protein>
<feature type="domain" description="FAD dependent oxidoreductase" evidence="2">
    <location>
        <begin position="5"/>
        <end position="360"/>
    </location>
</feature>
<dbReference type="EMBL" id="JAIQ01000172">
    <property type="protein sequence ID" value="KLD96112.1"/>
    <property type="molecule type" value="Genomic_DNA"/>
</dbReference>
<dbReference type="PANTHER" id="PTHR13847:SF289">
    <property type="entry name" value="GLYCINE OXIDASE"/>
    <property type="match status" value="1"/>
</dbReference>
<dbReference type="PATRIC" id="fig|1447256.3.peg.2385"/>
<evidence type="ECO:0000313" key="3">
    <source>
        <dbReference type="EMBL" id="KLD96112.1"/>
    </source>
</evidence>
<dbReference type="InterPro" id="IPR006076">
    <property type="entry name" value="FAD-dep_OxRdtase"/>
</dbReference>
<dbReference type="InterPro" id="IPR036188">
    <property type="entry name" value="FAD/NAD-bd_sf"/>
</dbReference>
<dbReference type="GO" id="GO:0016491">
    <property type="term" value="F:oxidoreductase activity"/>
    <property type="evidence" value="ECO:0007669"/>
    <property type="project" value="UniProtKB-KW"/>
</dbReference>
<evidence type="ECO:0000256" key="1">
    <source>
        <dbReference type="ARBA" id="ARBA00023002"/>
    </source>
</evidence>
<dbReference type="Gene3D" id="3.30.9.10">
    <property type="entry name" value="D-Amino Acid Oxidase, subunit A, domain 2"/>
    <property type="match status" value="1"/>
</dbReference>
<accession>A0A0G9JW26</accession>
<dbReference type="Pfam" id="PF01266">
    <property type="entry name" value="DAO"/>
    <property type="match status" value="1"/>
</dbReference>
<evidence type="ECO:0000259" key="2">
    <source>
        <dbReference type="Pfam" id="PF01266"/>
    </source>
</evidence>
<keyword evidence="1" id="KW-0560">Oxidoreductase</keyword>
<dbReference type="SUPFAM" id="SSF51905">
    <property type="entry name" value="FAD/NAD(P)-binding domain"/>
    <property type="match status" value="1"/>
</dbReference>
<dbReference type="Gene3D" id="3.50.50.60">
    <property type="entry name" value="FAD/NAD(P)-binding domain"/>
    <property type="match status" value="1"/>
</dbReference>
<name>A0A0G9JW26_9BACT</name>